<evidence type="ECO:0000313" key="3">
    <source>
        <dbReference type="EMBL" id="GAJ18329.1"/>
    </source>
</evidence>
<dbReference type="Pfam" id="PF00441">
    <property type="entry name" value="Acyl-CoA_dh_1"/>
    <property type="match status" value="1"/>
</dbReference>
<feature type="non-terminal residue" evidence="3">
    <location>
        <position position="1"/>
    </location>
</feature>
<proteinExistence type="predicted"/>
<feature type="domain" description="Acyl-CoA dehydrogenase/oxidase C-terminal" evidence="2">
    <location>
        <begin position="2"/>
        <end position="85"/>
    </location>
</feature>
<evidence type="ECO:0000259" key="2">
    <source>
        <dbReference type="Pfam" id="PF00441"/>
    </source>
</evidence>
<accession>X1ULC5</accession>
<dbReference type="AlphaFoldDB" id="X1ULC5"/>
<dbReference type="PANTHER" id="PTHR43884:SF12">
    <property type="entry name" value="ISOVALERYL-COA DEHYDROGENASE, MITOCHONDRIAL-RELATED"/>
    <property type="match status" value="1"/>
</dbReference>
<dbReference type="EMBL" id="BARW01041825">
    <property type="protein sequence ID" value="GAJ18329.1"/>
    <property type="molecule type" value="Genomic_DNA"/>
</dbReference>
<reference evidence="3" key="1">
    <citation type="journal article" date="2014" name="Front. Microbiol.">
        <title>High frequency of phylogenetically diverse reductive dehalogenase-homologous genes in deep subseafloor sedimentary metagenomes.</title>
        <authorList>
            <person name="Kawai M."/>
            <person name="Futagami T."/>
            <person name="Toyoda A."/>
            <person name="Takaki Y."/>
            <person name="Nishi S."/>
            <person name="Hori S."/>
            <person name="Arai W."/>
            <person name="Tsubouchi T."/>
            <person name="Morono Y."/>
            <person name="Uchiyama I."/>
            <person name="Ito T."/>
            <person name="Fujiyama A."/>
            <person name="Inagaki F."/>
            <person name="Takami H."/>
        </authorList>
    </citation>
    <scope>NUCLEOTIDE SEQUENCE</scope>
    <source>
        <strain evidence="3">Expedition CK06-06</strain>
    </source>
</reference>
<name>X1ULC5_9ZZZZ</name>
<feature type="non-terminal residue" evidence="3">
    <location>
        <position position="85"/>
    </location>
</feature>
<organism evidence="3">
    <name type="scientific">marine sediment metagenome</name>
    <dbReference type="NCBI Taxonomy" id="412755"/>
    <lineage>
        <taxon>unclassified sequences</taxon>
        <taxon>metagenomes</taxon>
        <taxon>ecological metagenomes</taxon>
    </lineage>
</organism>
<dbReference type="GO" id="GO:0003995">
    <property type="term" value="F:acyl-CoA dehydrogenase activity"/>
    <property type="evidence" value="ECO:0007669"/>
    <property type="project" value="TreeGrafter"/>
</dbReference>
<evidence type="ECO:0000256" key="1">
    <source>
        <dbReference type="ARBA" id="ARBA00022630"/>
    </source>
</evidence>
<dbReference type="InterPro" id="IPR009075">
    <property type="entry name" value="AcylCo_DH/oxidase_C"/>
</dbReference>
<comment type="caution">
    <text evidence="3">The sequence shown here is derived from an EMBL/GenBank/DDBJ whole genome shotgun (WGS) entry which is preliminary data.</text>
</comment>
<keyword evidence="1" id="KW-0285">Flavoprotein</keyword>
<gene>
    <name evidence="3" type="ORF">S12H4_62386</name>
</gene>
<dbReference type="SUPFAM" id="SSF47203">
    <property type="entry name" value="Acyl-CoA dehydrogenase C-terminal domain-like"/>
    <property type="match status" value="1"/>
</dbReference>
<dbReference type="InterPro" id="IPR036250">
    <property type="entry name" value="AcylCo_DH-like_C"/>
</dbReference>
<dbReference type="PANTHER" id="PTHR43884">
    <property type="entry name" value="ACYL-COA DEHYDROGENASE"/>
    <property type="match status" value="1"/>
</dbReference>
<protein>
    <recommendedName>
        <fullName evidence="2">Acyl-CoA dehydrogenase/oxidase C-terminal domain-containing protein</fullName>
    </recommendedName>
</protein>
<sequence length="85" mass="9251">KLKLAEMATKLQAARLLTYNAAKLAEMNKNIIKEASMAKAFSSKAAVEITSEAVQIHGGIGYTDVYSVERYMRDAKFFMIGGGTS</sequence>
<dbReference type="Gene3D" id="1.20.140.10">
    <property type="entry name" value="Butyryl-CoA Dehydrogenase, subunit A, domain 3"/>
    <property type="match status" value="1"/>
</dbReference>